<feature type="chain" id="PRO_5003282905" evidence="1">
    <location>
        <begin position="21"/>
        <end position="415"/>
    </location>
</feature>
<dbReference type="eggNOG" id="ENOG5030VUP">
    <property type="taxonomic scope" value="Bacteria"/>
</dbReference>
<dbReference type="RefSeq" id="WP_013702357.1">
    <property type="nucleotide sequence ID" value="NC_015385.1"/>
</dbReference>
<organism evidence="2 3">
    <name type="scientific">Treponema succinifaciens (strain ATCC 33096 / DSM 2489 / 6091)</name>
    <dbReference type="NCBI Taxonomy" id="869209"/>
    <lineage>
        <taxon>Bacteria</taxon>
        <taxon>Pseudomonadati</taxon>
        <taxon>Spirochaetota</taxon>
        <taxon>Spirochaetia</taxon>
        <taxon>Spirochaetales</taxon>
        <taxon>Treponemataceae</taxon>
        <taxon>Treponema</taxon>
    </lineage>
</organism>
<dbReference type="GeneID" id="302999353"/>
<evidence type="ECO:0000313" key="3">
    <source>
        <dbReference type="Proteomes" id="UP000006852"/>
    </source>
</evidence>
<evidence type="ECO:0000256" key="1">
    <source>
        <dbReference type="SAM" id="SignalP"/>
    </source>
</evidence>
<dbReference type="EMBL" id="CP002631">
    <property type="protein sequence ID" value="AEB15105.1"/>
    <property type="molecule type" value="Genomic_DNA"/>
</dbReference>
<dbReference type="STRING" id="869209.Tresu_2236"/>
<proteinExistence type="predicted"/>
<reference evidence="3" key="2">
    <citation type="submission" date="2011-04" db="EMBL/GenBank/DDBJ databases">
        <title>The complete genome of chromosome of Treponema succinifaciens DSM 2489.</title>
        <authorList>
            <person name="Lucas S."/>
            <person name="Copeland A."/>
            <person name="Lapidus A."/>
            <person name="Bruce D."/>
            <person name="Goodwin L."/>
            <person name="Pitluck S."/>
            <person name="Peters L."/>
            <person name="Kyrpides N."/>
            <person name="Mavromatis K."/>
            <person name="Ivanova N."/>
            <person name="Ovchinnikova G."/>
            <person name="Teshima H."/>
            <person name="Detter J.C."/>
            <person name="Tapia R."/>
            <person name="Han C."/>
            <person name="Land M."/>
            <person name="Hauser L."/>
            <person name="Markowitz V."/>
            <person name="Cheng J.-F."/>
            <person name="Hugenholtz P."/>
            <person name="Woyke T."/>
            <person name="Wu D."/>
            <person name="Gronow S."/>
            <person name="Wellnitz S."/>
            <person name="Brambilla E."/>
            <person name="Klenk H.-P."/>
            <person name="Eisen J.A."/>
        </authorList>
    </citation>
    <scope>NUCLEOTIDE SEQUENCE [LARGE SCALE GENOMIC DNA]</scope>
    <source>
        <strain evidence="3">ATCC 33096 / DSM 2489 / 6091</strain>
    </source>
</reference>
<reference evidence="2 3" key="1">
    <citation type="journal article" date="2011" name="Stand. Genomic Sci.">
        <title>Complete genome sequence of Treponema succinifaciens type strain (6091).</title>
        <authorList>
            <person name="Han C."/>
            <person name="Gronow S."/>
            <person name="Teshima H."/>
            <person name="Lapidus A."/>
            <person name="Nolan M."/>
            <person name="Lucas S."/>
            <person name="Hammon N."/>
            <person name="Deshpande S."/>
            <person name="Cheng J.F."/>
            <person name="Zeytun A."/>
            <person name="Tapia R."/>
            <person name="Goodwin L."/>
            <person name="Pitluck S."/>
            <person name="Liolios K."/>
            <person name="Pagani I."/>
            <person name="Ivanova N."/>
            <person name="Mavromatis K."/>
            <person name="Mikhailova N."/>
            <person name="Huntemann M."/>
            <person name="Pati A."/>
            <person name="Chen A."/>
            <person name="Palaniappan K."/>
            <person name="Land M."/>
            <person name="Hauser L."/>
            <person name="Brambilla E.M."/>
            <person name="Rohde M."/>
            <person name="Goker M."/>
            <person name="Woyke T."/>
            <person name="Bristow J."/>
            <person name="Eisen J.A."/>
            <person name="Markowitz V."/>
            <person name="Hugenholtz P."/>
            <person name="Kyrpides N.C."/>
            <person name="Klenk H.P."/>
            <person name="Detter J.C."/>
        </authorList>
    </citation>
    <scope>NUCLEOTIDE SEQUENCE [LARGE SCALE GENOMIC DNA]</scope>
    <source>
        <strain evidence="3">ATCC 33096 / DSM 2489 / 6091</strain>
    </source>
</reference>
<gene>
    <name evidence="2" type="ordered locus">Tresu_2236</name>
</gene>
<dbReference type="Proteomes" id="UP000006852">
    <property type="component" value="Chromosome"/>
</dbReference>
<dbReference type="AlphaFoldDB" id="F2NTP6"/>
<keyword evidence="3" id="KW-1185">Reference proteome</keyword>
<evidence type="ECO:0000313" key="2">
    <source>
        <dbReference type="EMBL" id="AEB15105.1"/>
    </source>
</evidence>
<dbReference type="KEGG" id="tsu:Tresu_2236"/>
<feature type="signal peptide" evidence="1">
    <location>
        <begin position="1"/>
        <end position="20"/>
    </location>
</feature>
<accession>F2NTP6</accession>
<sequence length="415" mass="46714">MKFYQRIFFLTFFSIAAVHADDFTDILQDLAVQTACIGQYSATQAGGTWSEDPLDYYKPYLLAERFKKMSGNTTRTITFYGVCFDYAEFAYWDIKDNESLYIKNGMRKGQFFLAGNNSNPNVIELSVPTSTSNATKFQNGIPVRTYGNSSYKNIKAHKAQNGTRATNHAWLWVMRNDGVWFWIDPTWTDNLGYVVYGYVSNGEEIQCRPDKDFCLEYPDFLKNLPLPPKMTEWNPSPASTSTSSSYNDYSGSSSSDFNYGNYNNEFPWIFGVSATAPYPYVEEKEFSQDKIGFSFDALSLINGMTGGFSIDYLRNFKDEEKLQSWLLSICFGPRLYSNLAAYVGGGLGVGFDGNKKEEIENSGETYDFTDSFFLSYKLSLGLVLNISSLVAKVELSFNDILGFSAGAGIMLGFGY</sequence>
<name>F2NTP6_TRES6</name>
<dbReference type="HOGENOM" id="CLU_662121_0_0_12"/>
<keyword evidence="1" id="KW-0732">Signal</keyword>
<protein>
    <submittedName>
        <fullName evidence="2">Uncharacterized protein</fullName>
    </submittedName>
</protein>